<keyword evidence="2" id="KW-1185">Reference proteome</keyword>
<dbReference type="AlphaFoldDB" id="A0A9N9HU02"/>
<comment type="caution">
    <text evidence="1">The sequence shown here is derived from an EMBL/GenBank/DDBJ whole genome shotgun (WGS) entry which is preliminary data.</text>
</comment>
<dbReference type="Proteomes" id="UP000789396">
    <property type="component" value="Unassembled WGS sequence"/>
</dbReference>
<reference evidence="1" key="1">
    <citation type="submission" date="2021-06" db="EMBL/GenBank/DDBJ databases">
        <authorList>
            <person name="Kallberg Y."/>
            <person name="Tangrot J."/>
            <person name="Rosling A."/>
        </authorList>
    </citation>
    <scope>NUCLEOTIDE SEQUENCE</scope>
    <source>
        <strain evidence="1">IN212</strain>
    </source>
</reference>
<evidence type="ECO:0000313" key="1">
    <source>
        <dbReference type="EMBL" id="CAG8705469.1"/>
    </source>
</evidence>
<evidence type="ECO:0000313" key="2">
    <source>
        <dbReference type="Proteomes" id="UP000789396"/>
    </source>
</evidence>
<accession>A0A9N9HU02</accession>
<name>A0A9N9HU02_9GLOM</name>
<dbReference type="OrthoDB" id="2152680at2759"/>
<protein>
    <submittedName>
        <fullName evidence="1">12027_t:CDS:1</fullName>
    </submittedName>
</protein>
<proteinExistence type="predicted"/>
<dbReference type="EMBL" id="CAJVPZ010021249">
    <property type="protein sequence ID" value="CAG8705469.1"/>
    <property type="molecule type" value="Genomic_DNA"/>
</dbReference>
<sequence>MAAVGILVSPTVETGLCGRPWKHLGFLQDEVVSRGLPTETGTSSYQAPVS</sequence>
<gene>
    <name evidence="1" type="ORF">RFULGI_LOCUS10591</name>
</gene>
<feature type="non-terminal residue" evidence="1">
    <location>
        <position position="50"/>
    </location>
</feature>
<organism evidence="1 2">
    <name type="scientific">Racocetra fulgida</name>
    <dbReference type="NCBI Taxonomy" id="60492"/>
    <lineage>
        <taxon>Eukaryota</taxon>
        <taxon>Fungi</taxon>
        <taxon>Fungi incertae sedis</taxon>
        <taxon>Mucoromycota</taxon>
        <taxon>Glomeromycotina</taxon>
        <taxon>Glomeromycetes</taxon>
        <taxon>Diversisporales</taxon>
        <taxon>Gigasporaceae</taxon>
        <taxon>Racocetra</taxon>
    </lineage>
</organism>